<dbReference type="Pfam" id="PF11309">
    <property type="entry name" value="DUF3112"/>
    <property type="match status" value="1"/>
</dbReference>
<feature type="transmembrane region" description="Helical" evidence="2">
    <location>
        <begin position="127"/>
        <end position="152"/>
    </location>
</feature>
<keyword evidence="2" id="KW-1133">Transmembrane helix</keyword>
<feature type="transmembrane region" description="Helical" evidence="2">
    <location>
        <begin position="54"/>
        <end position="77"/>
    </location>
</feature>
<sequence>MGGPYMSKTAGMGLRPTVSLDVPICAVFLALFLAGAVCHMTLFRRNLARGHKFIPSAMTFGFCMSRIVANALRIAWACHGSNISLAIAAQIFVAAGVLLLFILNLLYAQRMFRAVYPVLGWSQTVSWAFKALYALVVVTIIMVITCVVQSMYTLNTNTLRIDRDIQLYGQTYFAIISFLPIPLLAAVILSPNRKQIEQFGSGSWIAKVLVVGLVASLLCLGASFRAGTSWMSPRPVTNPAWYHSKACFYVFDFGIDILVVAIFFITRVDQRFWVPNGSSKVRHYRGSEDNEKSMQRGITGNSGVQDLESRDSSLVRGMSGETK</sequence>
<feature type="transmembrane region" description="Helical" evidence="2">
    <location>
        <begin position="246"/>
        <end position="265"/>
    </location>
</feature>
<gene>
    <name evidence="3" type="ORF">PSALAMII_LOCUS4433</name>
</gene>
<dbReference type="Proteomes" id="UP001152649">
    <property type="component" value="Unassembled WGS sequence"/>
</dbReference>
<keyword evidence="4" id="KW-1185">Reference proteome</keyword>
<evidence type="ECO:0000256" key="1">
    <source>
        <dbReference type="SAM" id="MobiDB-lite"/>
    </source>
</evidence>
<feature type="region of interest" description="Disordered" evidence="1">
    <location>
        <begin position="281"/>
        <end position="323"/>
    </location>
</feature>
<feature type="transmembrane region" description="Helical" evidence="2">
    <location>
        <begin position="83"/>
        <end position="107"/>
    </location>
</feature>
<reference evidence="3" key="1">
    <citation type="submission" date="2021-07" db="EMBL/GenBank/DDBJ databases">
        <authorList>
            <person name="Branca A.L. A."/>
        </authorList>
    </citation>
    <scope>NUCLEOTIDE SEQUENCE</scope>
</reference>
<feature type="compositionally biased region" description="Basic and acidic residues" evidence="1">
    <location>
        <begin position="285"/>
        <end position="294"/>
    </location>
</feature>
<evidence type="ECO:0000256" key="2">
    <source>
        <dbReference type="SAM" id="Phobius"/>
    </source>
</evidence>
<dbReference type="AlphaFoldDB" id="A0A9W4J1E3"/>
<dbReference type="PANTHER" id="PTHR35184">
    <property type="entry name" value="YALI0C10208P"/>
    <property type="match status" value="1"/>
</dbReference>
<evidence type="ECO:0000313" key="3">
    <source>
        <dbReference type="EMBL" id="CAG8367826.1"/>
    </source>
</evidence>
<keyword evidence="2" id="KW-0472">Membrane</keyword>
<proteinExistence type="predicted"/>
<feature type="transmembrane region" description="Helical" evidence="2">
    <location>
        <begin position="20"/>
        <end position="42"/>
    </location>
</feature>
<feature type="transmembrane region" description="Helical" evidence="2">
    <location>
        <begin position="172"/>
        <end position="192"/>
    </location>
</feature>
<dbReference type="OrthoDB" id="3357002at2759"/>
<comment type="caution">
    <text evidence="3">The sequence shown here is derived from an EMBL/GenBank/DDBJ whole genome shotgun (WGS) entry which is preliminary data.</text>
</comment>
<evidence type="ECO:0000313" key="4">
    <source>
        <dbReference type="Proteomes" id="UP001152649"/>
    </source>
</evidence>
<dbReference type="EMBL" id="CAJVPG010000177">
    <property type="protein sequence ID" value="CAG8367826.1"/>
    <property type="molecule type" value="Genomic_DNA"/>
</dbReference>
<organism evidence="3 4">
    <name type="scientific">Penicillium salamii</name>
    <dbReference type="NCBI Taxonomy" id="1612424"/>
    <lineage>
        <taxon>Eukaryota</taxon>
        <taxon>Fungi</taxon>
        <taxon>Dikarya</taxon>
        <taxon>Ascomycota</taxon>
        <taxon>Pezizomycotina</taxon>
        <taxon>Eurotiomycetes</taxon>
        <taxon>Eurotiomycetidae</taxon>
        <taxon>Eurotiales</taxon>
        <taxon>Aspergillaceae</taxon>
        <taxon>Penicillium</taxon>
    </lineage>
</organism>
<accession>A0A9W4J1E3</accession>
<name>A0A9W4J1E3_9EURO</name>
<dbReference type="InterPro" id="IPR021460">
    <property type="entry name" value="DUF3112"/>
</dbReference>
<protein>
    <submittedName>
        <fullName evidence="3">Uncharacterized protein</fullName>
    </submittedName>
</protein>
<dbReference type="PANTHER" id="PTHR35184:SF1">
    <property type="entry name" value="INTEGRAL MEMBRANE PROTEIN"/>
    <property type="match status" value="1"/>
</dbReference>
<feature type="transmembrane region" description="Helical" evidence="2">
    <location>
        <begin position="204"/>
        <end position="226"/>
    </location>
</feature>
<keyword evidence="2" id="KW-0812">Transmembrane</keyword>